<feature type="transmembrane region" description="Helical" evidence="5">
    <location>
        <begin position="244"/>
        <end position="267"/>
    </location>
</feature>
<dbReference type="GO" id="GO:0102389">
    <property type="term" value="F:polyprenol reductase activity"/>
    <property type="evidence" value="ECO:0007669"/>
    <property type="project" value="UniProtKB-UniRule"/>
</dbReference>
<feature type="transmembrane region" description="Helical" evidence="5">
    <location>
        <begin position="23"/>
        <end position="40"/>
    </location>
</feature>
<feature type="transmembrane region" description="Helical" evidence="5">
    <location>
        <begin position="273"/>
        <end position="291"/>
    </location>
</feature>
<dbReference type="STRING" id="1051890.A0A3N4LKD6"/>
<keyword evidence="8" id="KW-1185">Reference proteome</keyword>
<dbReference type="PANTHER" id="PTHR14624">
    <property type="entry name" value="DFG10 PROTEIN"/>
    <property type="match status" value="1"/>
</dbReference>
<evidence type="ECO:0000256" key="4">
    <source>
        <dbReference type="ARBA" id="ARBA00023136"/>
    </source>
</evidence>
<keyword evidence="3 5" id="KW-1133">Transmembrane helix</keyword>
<reference evidence="7 8" key="1">
    <citation type="journal article" date="2018" name="Nat. Ecol. Evol.">
        <title>Pezizomycetes genomes reveal the molecular basis of ectomycorrhizal truffle lifestyle.</title>
        <authorList>
            <person name="Murat C."/>
            <person name="Payen T."/>
            <person name="Noel B."/>
            <person name="Kuo A."/>
            <person name="Morin E."/>
            <person name="Chen J."/>
            <person name="Kohler A."/>
            <person name="Krizsan K."/>
            <person name="Balestrini R."/>
            <person name="Da Silva C."/>
            <person name="Montanini B."/>
            <person name="Hainaut M."/>
            <person name="Levati E."/>
            <person name="Barry K.W."/>
            <person name="Belfiori B."/>
            <person name="Cichocki N."/>
            <person name="Clum A."/>
            <person name="Dockter R.B."/>
            <person name="Fauchery L."/>
            <person name="Guy J."/>
            <person name="Iotti M."/>
            <person name="Le Tacon F."/>
            <person name="Lindquist E.A."/>
            <person name="Lipzen A."/>
            <person name="Malagnac F."/>
            <person name="Mello A."/>
            <person name="Molinier V."/>
            <person name="Miyauchi S."/>
            <person name="Poulain J."/>
            <person name="Riccioni C."/>
            <person name="Rubini A."/>
            <person name="Sitrit Y."/>
            <person name="Splivallo R."/>
            <person name="Traeger S."/>
            <person name="Wang M."/>
            <person name="Zifcakova L."/>
            <person name="Wipf D."/>
            <person name="Zambonelli A."/>
            <person name="Paolocci F."/>
            <person name="Nowrousian M."/>
            <person name="Ottonello S."/>
            <person name="Baldrian P."/>
            <person name="Spatafora J.W."/>
            <person name="Henrissat B."/>
            <person name="Nagy L.G."/>
            <person name="Aury J.M."/>
            <person name="Wincker P."/>
            <person name="Grigoriev I.V."/>
            <person name="Bonfante P."/>
            <person name="Martin F.M."/>
        </authorList>
    </citation>
    <scope>NUCLEOTIDE SEQUENCE [LARGE SCALE GENOMIC DNA]</scope>
    <source>
        <strain evidence="7 8">ATCC MYA-4762</strain>
    </source>
</reference>
<dbReference type="FunCoup" id="A0A3N4LKD6">
    <property type="interactions" value="345"/>
</dbReference>
<comment type="function">
    <text evidence="5">Plays a key role in early steps of protein N-linked glycosylation by being involved in the conversion of polyprenol into dolichol. Acts as a polyprenal reductase that mediates the reduction of polyprenal into dolichal in a NADP-dependent mechanism. Dolichols are required for the synthesis of dolichol-linked monosaccharides and the oligosaccharide precursor used for N-glycosylation.</text>
</comment>
<keyword evidence="2 5" id="KW-0812">Transmembrane</keyword>
<dbReference type="EC" id="1.3.1.94" evidence="5"/>
<evidence type="ECO:0000313" key="7">
    <source>
        <dbReference type="EMBL" id="RPB21929.1"/>
    </source>
</evidence>
<evidence type="ECO:0000313" key="8">
    <source>
        <dbReference type="Proteomes" id="UP000267821"/>
    </source>
</evidence>
<dbReference type="InterPro" id="IPR039698">
    <property type="entry name" value="Dfg10/SRD5A3"/>
</dbReference>
<keyword evidence="5" id="KW-0521">NADP</keyword>
<evidence type="ECO:0000256" key="1">
    <source>
        <dbReference type="ARBA" id="ARBA00004127"/>
    </source>
</evidence>
<feature type="transmembrane region" description="Helical" evidence="5">
    <location>
        <begin position="170"/>
        <end position="191"/>
    </location>
</feature>
<keyword evidence="5" id="KW-0256">Endoplasmic reticulum</keyword>
<name>A0A3N4LKD6_9PEZI</name>
<comment type="similarity">
    <text evidence="5">Belongs to the steroid 5-alpha reductase family. Polyprenal reductase subfamily.</text>
</comment>
<dbReference type="GO" id="GO:0160198">
    <property type="term" value="F:polyprenal reductase activity"/>
    <property type="evidence" value="ECO:0007669"/>
    <property type="project" value="UniProtKB-EC"/>
</dbReference>
<organism evidence="7 8">
    <name type="scientific">Terfezia boudieri ATCC MYA-4762</name>
    <dbReference type="NCBI Taxonomy" id="1051890"/>
    <lineage>
        <taxon>Eukaryota</taxon>
        <taxon>Fungi</taxon>
        <taxon>Dikarya</taxon>
        <taxon>Ascomycota</taxon>
        <taxon>Pezizomycotina</taxon>
        <taxon>Pezizomycetes</taxon>
        <taxon>Pezizales</taxon>
        <taxon>Pezizaceae</taxon>
        <taxon>Terfezia</taxon>
    </lineage>
</organism>
<keyword evidence="5" id="KW-0560">Oxidoreductase</keyword>
<evidence type="ECO:0000256" key="5">
    <source>
        <dbReference type="RuleBase" id="RU367081"/>
    </source>
</evidence>
<proteinExistence type="inferred from homology"/>
<dbReference type="GO" id="GO:0005789">
    <property type="term" value="C:endoplasmic reticulum membrane"/>
    <property type="evidence" value="ECO:0007669"/>
    <property type="project" value="UniProtKB-SubCell"/>
</dbReference>
<dbReference type="Pfam" id="PF02544">
    <property type="entry name" value="Steroid_dh"/>
    <property type="match status" value="1"/>
</dbReference>
<dbReference type="Proteomes" id="UP000267821">
    <property type="component" value="Unassembled WGS sequence"/>
</dbReference>
<dbReference type="AlphaFoldDB" id="A0A3N4LKD6"/>
<dbReference type="UniPathway" id="UPA00378"/>
<dbReference type="GO" id="GO:0003865">
    <property type="term" value="F:3-oxo-5-alpha-steroid 4-dehydrogenase activity"/>
    <property type="evidence" value="ECO:0007669"/>
    <property type="project" value="TreeGrafter"/>
</dbReference>
<comment type="pathway">
    <text evidence="5">Protein modification; protein glycosylation.</text>
</comment>
<evidence type="ECO:0000256" key="2">
    <source>
        <dbReference type="ARBA" id="ARBA00022692"/>
    </source>
</evidence>
<dbReference type="GO" id="GO:0016095">
    <property type="term" value="P:polyprenol catabolic process"/>
    <property type="evidence" value="ECO:0007669"/>
    <property type="project" value="UniProtKB-UniRule"/>
</dbReference>
<dbReference type="EMBL" id="ML121556">
    <property type="protein sequence ID" value="RPB21929.1"/>
    <property type="molecule type" value="Genomic_DNA"/>
</dbReference>
<keyword evidence="4 5" id="KW-0472">Membrane</keyword>
<dbReference type="InterPro" id="IPR001104">
    <property type="entry name" value="3-oxo-5_a-steroid_4-DH_C"/>
</dbReference>
<sequence length="331" mass="37127">MDIPTSLCSLLPNLTLEDYLRCFYLLAAASILLASSIAPLSTRFFCYGKTAQPPTNLSAAKKQTKPTSNNSNLTNLLDYLTTLTVPHSYFSHFYLVSLVSLLFWAAQFLLNGCLLRYLLSLGTRTPSIIEDRISPTQLLLTWLCLLAQSLRRYHEQLIISKSPSTSTMLLPHYLLGHAFYLTTTLSLFASYRNLLPLTTFPPPPLLKTTLSLPIFLLSSILQHKTHLYLLSLPKYSLPLKTHPLFALSLSPHYLFEILIYLSLAILSAPPHKFLNKTMLCAVLFVAANLGVSAGRTWEWYRDRFGEKAVAGKIPSFQGFRVGLRGEMGMGY</sequence>
<dbReference type="OrthoDB" id="541710at2759"/>
<protein>
    <recommendedName>
        <fullName evidence="5">Polyprenal reductase</fullName>
        <ecNumber evidence="5">1.3.1.94</ecNumber>
    </recommendedName>
</protein>
<evidence type="ECO:0000259" key="6">
    <source>
        <dbReference type="Pfam" id="PF02544"/>
    </source>
</evidence>
<feature type="domain" description="3-oxo-5-alpha-steroid 4-dehydrogenase C-terminal" evidence="6">
    <location>
        <begin position="210"/>
        <end position="305"/>
    </location>
</feature>
<accession>A0A3N4LKD6</accession>
<evidence type="ECO:0000256" key="3">
    <source>
        <dbReference type="ARBA" id="ARBA00022989"/>
    </source>
</evidence>
<dbReference type="PROSITE" id="PS50244">
    <property type="entry name" value="S5A_REDUCTASE"/>
    <property type="match status" value="1"/>
</dbReference>
<dbReference type="GO" id="GO:0006488">
    <property type="term" value="P:dolichol-linked oligosaccharide biosynthetic process"/>
    <property type="evidence" value="ECO:0007669"/>
    <property type="project" value="UniProtKB-UniRule"/>
</dbReference>
<comment type="catalytic activity">
    <reaction evidence="5">
        <text>a di-trans,poly-cis-dolichal + NADP(+) = a di-trans,poly-cis-polyprenal + NADPH + H(+)</text>
        <dbReference type="Rhea" id="RHEA:80727"/>
        <dbReference type="Rhea" id="RHEA-COMP:19536"/>
        <dbReference type="Rhea" id="RHEA-COMP:19537"/>
        <dbReference type="ChEBI" id="CHEBI:15378"/>
        <dbReference type="ChEBI" id="CHEBI:57783"/>
        <dbReference type="ChEBI" id="CHEBI:58349"/>
        <dbReference type="ChEBI" id="CHEBI:231623"/>
        <dbReference type="ChEBI" id="CHEBI:231637"/>
        <dbReference type="EC" id="1.3.1.94"/>
    </reaction>
    <physiologicalReaction direction="right-to-left" evidence="5">
        <dbReference type="Rhea" id="RHEA:80729"/>
    </physiologicalReaction>
</comment>
<comment type="subcellular location">
    <subcellularLocation>
        <location evidence="1">Endomembrane system</location>
        <topology evidence="1">Multi-pass membrane protein</topology>
    </subcellularLocation>
    <subcellularLocation>
        <location evidence="5">Endoplasmic reticulum membrane</location>
    </subcellularLocation>
</comment>
<dbReference type="InParanoid" id="A0A3N4LKD6"/>
<dbReference type="PANTHER" id="PTHR14624:SF0">
    <property type="entry name" value="POLYPRENOL REDUCTASE"/>
    <property type="match status" value="1"/>
</dbReference>
<gene>
    <name evidence="7" type="ORF">L211DRAFT_840275</name>
</gene>
<feature type="transmembrane region" description="Helical" evidence="5">
    <location>
        <begin position="93"/>
        <end position="118"/>
    </location>
</feature>